<evidence type="ECO:0000313" key="1">
    <source>
        <dbReference type="EMBL" id="KAJ8685022.1"/>
    </source>
</evidence>
<gene>
    <name evidence="1" type="ORF">QAD02_020815</name>
</gene>
<accession>A0ACC2PNQ0</accession>
<dbReference type="Proteomes" id="UP001239111">
    <property type="component" value="Chromosome 1"/>
</dbReference>
<proteinExistence type="predicted"/>
<evidence type="ECO:0000313" key="2">
    <source>
        <dbReference type="Proteomes" id="UP001239111"/>
    </source>
</evidence>
<organism evidence="1 2">
    <name type="scientific">Eretmocerus hayati</name>
    <dbReference type="NCBI Taxonomy" id="131215"/>
    <lineage>
        <taxon>Eukaryota</taxon>
        <taxon>Metazoa</taxon>
        <taxon>Ecdysozoa</taxon>
        <taxon>Arthropoda</taxon>
        <taxon>Hexapoda</taxon>
        <taxon>Insecta</taxon>
        <taxon>Pterygota</taxon>
        <taxon>Neoptera</taxon>
        <taxon>Endopterygota</taxon>
        <taxon>Hymenoptera</taxon>
        <taxon>Apocrita</taxon>
        <taxon>Proctotrupomorpha</taxon>
        <taxon>Chalcidoidea</taxon>
        <taxon>Aphelinidae</taxon>
        <taxon>Aphelininae</taxon>
        <taxon>Eretmocerus</taxon>
    </lineage>
</organism>
<protein>
    <submittedName>
        <fullName evidence="1">Uncharacterized protein</fullName>
    </submittedName>
</protein>
<dbReference type="EMBL" id="CM056741">
    <property type="protein sequence ID" value="KAJ8685022.1"/>
    <property type="molecule type" value="Genomic_DNA"/>
</dbReference>
<keyword evidence="2" id="KW-1185">Reference proteome</keyword>
<comment type="caution">
    <text evidence="1">The sequence shown here is derived from an EMBL/GenBank/DDBJ whole genome shotgun (WGS) entry which is preliminary data.</text>
</comment>
<name>A0ACC2PNQ0_9HYME</name>
<reference evidence="1" key="1">
    <citation type="submission" date="2023-04" db="EMBL/GenBank/DDBJ databases">
        <title>A chromosome-level genome assembly of the parasitoid wasp Eretmocerus hayati.</title>
        <authorList>
            <person name="Zhong Y."/>
            <person name="Liu S."/>
            <person name="Liu Y."/>
        </authorList>
    </citation>
    <scope>NUCLEOTIDE SEQUENCE</scope>
    <source>
        <strain evidence="1">ZJU_SS_LIU_2023</strain>
    </source>
</reference>
<sequence length="408" mass="45773">MRPDLEARLGNPPQRRSEAQKARRRQQVKAKRAAQRAATAEVERPPRLRSVIVRPEAVPSSRGNIIVVTRPRKRATLSNSRTLSSGYQSRPEERNLIDECYWSGSEESTCSSQPPSPTPPATESRRDKSRLQFDVPETSVPVRTSTRPAPQGAQAPTSRPPARETPPDRRHSPRTDLAALRDPRRFGKAKRRLILEHPARAVHYEPAQLPRDRSPSRRRALTRLRWRPREKFPVERPQLLAVQPVPIEPSDDQHPNVQGKEAGAALEPPELLPQPLANGFPDIMNGNAGEPAALPPGLQNWKLLRAHTFEDFSALIVKALEAERDEDEERQTSTKPKAKKDGPAEKDAKDSKDPKNSKGQRPLPACWYCDGSHHNKDCPNRNNRQSPENWREAAGQPAPTAPPQDGRQ</sequence>